<evidence type="ECO:0000256" key="7">
    <source>
        <dbReference type="ARBA" id="ARBA00035239"/>
    </source>
</evidence>
<organism evidence="9">
    <name type="scientific">Octopus bimaculoides</name>
    <name type="common">California two-spotted octopus</name>
    <dbReference type="NCBI Taxonomy" id="37653"/>
    <lineage>
        <taxon>Eukaryota</taxon>
        <taxon>Metazoa</taxon>
        <taxon>Spiralia</taxon>
        <taxon>Lophotrochozoa</taxon>
        <taxon>Mollusca</taxon>
        <taxon>Cephalopoda</taxon>
        <taxon>Coleoidea</taxon>
        <taxon>Octopodiformes</taxon>
        <taxon>Octopoda</taxon>
        <taxon>Incirrata</taxon>
        <taxon>Octopodidae</taxon>
        <taxon>Octopus</taxon>
    </lineage>
</organism>
<dbReference type="EMBL" id="KQ421894">
    <property type="protein sequence ID" value="KOF76040.1"/>
    <property type="molecule type" value="Genomic_DNA"/>
</dbReference>
<evidence type="ECO:0000313" key="9">
    <source>
        <dbReference type="EMBL" id="KOF76040.1"/>
    </source>
</evidence>
<dbReference type="GO" id="GO:0005762">
    <property type="term" value="C:mitochondrial large ribosomal subunit"/>
    <property type="evidence" value="ECO:0007669"/>
    <property type="project" value="TreeGrafter"/>
</dbReference>
<dbReference type="GO" id="GO:0003735">
    <property type="term" value="F:structural constituent of ribosome"/>
    <property type="evidence" value="ECO:0007669"/>
    <property type="project" value="InterPro"/>
</dbReference>
<evidence type="ECO:0000256" key="2">
    <source>
        <dbReference type="ARBA" id="ARBA00007645"/>
    </source>
</evidence>
<comment type="subcellular location">
    <subcellularLocation>
        <location evidence="1">Mitochondrion</location>
    </subcellularLocation>
</comment>
<dbReference type="Pfam" id="PF00444">
    <property type="entry name" value="Ribosomal_L36"/>
    <property type="match status" value="1"/>
</dbReference>
<sequence length="179" mass="20894">MNCVLRASLNFHRNFSSIFNGITQKTIISGNSNQTILRALSTKSTCSQSFSTKNFNVGSGPLISKSPSCLLSNNSSLFSILPTTGFPWQQKRTYKMKLYPKLRCKGCYFVYRHRRLFVECNLKPRHKQMEFKTKGELWKEDYSKGGVKTAAFWKWSKEAWYKFGNNKYSRFDWLQGKYD</sequence>
<dbReference type="PANTHER" id="PTHR46909">
    <property type="entry name" value="39S RIBOSOMAL PROTEIN L36, MITOCHONDRIAL"/>
    <property type="match status" value="1"/>
</dbReference>
<evidence type="ECO:0000256" key="8">
    <source>
        <dbReference type="ARBA" id="ARBA00035411"/>
    </source>
</evidence>
<proteinExistence type="inferred from homology"/>
<evidence type="ECO:0000256" key="4">
    <source>
        <dbReference type="ARBA" id="ARBA00022980"/>
    </source>
</evidence>
<gene>
    <name evidence="9" type="ORF">OCBIM_22033840mg</name>
</gene>
<keyword evidence="3" id="KW-0809">Transit peptide</keyword>
<dbReference type="InterPro" id="IPR052143">
    <property type="entry name" value="Mitoribosomal_bL36m"/>
</dbReference>
<name>A0A0L8GHM1_OCTBM</name>
<evidence type="ECO:0000256" key="6">
    <source>
        <dbReference type="ARBA" id="ARBA00023274"/>
    </source>
</evidence>
<evidence type="ECO:0000256" key="3">
    <source>
        <dbReference type="ARBA" id="ARBA00022946"/>
    </source>
</evidence>
<dbReference type="GO" id="GO:0006412">
    <property type="term" value="P:translation"/>
    <property type="evidence" value="ECO:0007669"/>
    <property type="project" value="InterPro"/>
</dbReference>
<accession>A0A0L8GHM1</accession>
<dbReference type="InterPro" id="IPR035977">
    <property type="entry name" value="Ribosomal_bL36_sp"/>
</dbReference>
<protein>
    <recommendedName>
        <fullName evidence="7">Large ribosomal subunit protein bL36m</fullName>
    </recommendedName>
    <alternativeName>
        <fullName evidence="8">39S ribosomal protein L36, mitochondrial</fullName>
    </alternativeName>
</protein>
<reference evidence="9" key="1">
    <citation type="submission" date="2015-07" db="EMBL/GenBank/DDBJ databases">
        <title>MeaNS - Measles Nucleotide Surveillance Program.</title>
        <authorList>
            <person name="Tran T."/>
            <person name="Druce J."/>
        </authorList>
    </citation>
    <scope>NUCLEOTIDE SEQUENCE</scope>
    <source>
        <strain evidence="9">UCB-OBI-ISO-001</strain>
        <tissue evidence="9">Gonad</tissue>
    </source>
</reference>
<dbReference type="PANTHER" id="PTHR46909:SF1">
    <property type="entry name" value="LARGE RIBOSOMAL SUBUNIT PROTEIN BL36M"/>
    <property type="match status" value="1"/>
</dbReference>
<comment type="similarity">
    <text evidence="2">Belongs to the bacterial ribosomal protein bL36 family.</text>
</comment>
<dbReference type="AlphaFoldDB" id="A0A0L8GHM1"/>
<evidence type="ECO:0000256" key="1">
    <source>
        <dbReference type="ARBA" id="ARBA00004173"/>
    </source>
</evidence>
<dbReference type="InterPro" id="IPR000473">
    <property type="entry name" value="Ribosomal_bL36"/>
</dbReference>
<keyword evidence="5" id="KW-0496">Mitochondrion</keyword>
<keyword evidence="4" id="KW-0689">Ribosomal protein</keyword>
<keyword evidence="6" id="KW-0687">Ribonucleoprotein</keyword>
<dbReference type="STRING" id="37653.A0A0L8GHM1"/>
<dbReference type="SUPFAM" id="SSF57840">
    <property type="entry name" value="Ribosomal protein L36"/>
    <property type="match status" value="1"/>
</dbReference>
<evidence type="ECO:0000256" key="5">
    <source>
        <dbReference type="ARBA" id="ARBA00023128"/>
    </source>
</evidence>